<protein>
    <submittedName>
        <fullName evidence="1">Uncharacterized protein</fullName>
    </submittedName>
</protein>
<reference evidence="1 2" key="1">
    <citation type="journal article" date="2014" name="FEMS Microbiol. Lett.">
        <title>Genome sequencing analysis reveals virulence-related gene content of Ochrobactrum intermedium strain 229E, a urease-positive strain isolated from the human gastric niche.</title>
        <authorList>
            <person name="Kulkarni G.J."/>
            <person name="Shetty S."/>
            <person name="Dharne M.S."/>
            <person name="Shouche Y.S."/>
        </authorList>
    </citation>
    <scope>NUCLEOTIDE SEQUENCE [LARGE SCALE GENOMIC DNA]</scope>
    <source>
        <strain evidence="1 2">229E</strain>
    </source>
</reference>
<dbReference type="Proteomes" id="UP000016842">
    <property type="component" value="Unassembled WGS sequence"/>
</dbReference>
<evidence type="ECO:0000313" key="2">
    <source>
        <dbReference type="Proteomes" id="UP000016842"/>
    </source>
</evidence>
<evidence type="ECO:0000313" key="1">
    <source>
        <dbReference type="EMBL" id="ERM02414.1"/>
    </source>
</evidence>
<dbReference type="PATRIC" id="fig|1337887.3.peg.1745"/>
<dbReference type="EMBL" id="ASXJ01000089">
    <property type="protein sequence ID" value="ERM02414.1"/>
    <property type="molecule type" value="Genomic_DNA"/>
</dbReference>
<name>U4VDP9_9HYPH</name>
<dbReference type="AlphaFoldDB" id="U4VDP9"/>
<gene>
    <name evidence="1" type="ORF">Q644_16755</name>
</gene>
<comment type="caution">
    <text evidence="1">The sequence shown here is derived from an EMBL/GenBank/DDBJ whole genome shotgun (WGS) entry which is preliminary data.</text>
</comment>
<proteinExistence type="predicted"/>
<accession>U4VDP9</accession>
<organism evidence="1 2">
    <name type="scientific">Brucella intermedia 229E</name>
    <dbReference type="NCBI Taxonomy" id="1337887"/>
    <lineage>
        <taxon>Bacteria</taxon>
        <taxon>Pseudomonadati</taxon>
        <taxon>Pseudomonadota</taxon>
        <taxon>Alphaproteobacteria</taxon>
        <taxon>Hyphomicrobiales</taxon>
        <taxon>Brucellaceae</taxon>
        <taxon>Brucella/Ochrobactrum group</taxon>
        <taxon>Brucella</taxon>
    </lineage>
</organism>
<sequence>MLLAGTFSSLDVELDRDHREKRHRRSAVLPPFCRIGECLFLLLQNHHSVALRQFRFRLTSLPFRALVRRNDWY</sequence>